<gene>
    <name evidence="2" type="ORF">DY252_21310</name>
</gene>
<proteinExistence type="predicted"/>
<evidence type="ECO:0000259" key="1">
    <source>
        <dbReference type="Pfam" id="PF03432"/>
    </source>
</evidence>
<dbReference type="InterPro" id="IPR005094">
    <property type="entry name" value="Endonuclease_MobA/VirD2"/>
</dbReference>
<accession>A0ABN5NJK7</accession>
<evidence type="ECO:0000313" key="2">
    <source>
        <dbReference type="EMBL" id="AXO16487.1"/>
    </source>
</evidence>
<organism evidence="2 3">
    <name type="scientific">Thalassospira indica</name>
    <dbReference type="NCBI Taxonomy" id="1891279"/>
    <lineage>
        <taxon>Bacteria</taxon>
        <taxon>Pseudomonadati</taxon>
        <taxon>Pseudomonadota</taxon>
        <taxon>Alphaproteobacteria</taxon>
        <taxon>Rhodospirillales</taxon>
        <taxon>Thalassospiraceae</taxon>
        <taxon>Thalassospira</taxon>
    </lineage>
</organism>
<feature type="domain" description="MobA/VirD2-like nuclease" evidence="1">
    <location>
        <begin position="29"/>
        <end position="156"/>
    </location>
</feature>
<dbReference type="RefSeq" id="WP_064790280.1">
    <property type="nucleotide sequence ID" value="NZ_CP031555.1"/>
</dbReference>
<protein>
    <submittedName>
        <fullName evidence="2">Relaxase</fullName>
    </submittedName>
</protein>
<dbReference type="EMBL" id="CP031555">
    <property type="protein sequence ID" value="AXO16487.1"/>
    <property type="molecule type" value="Genomic_DNA"/>
</dbReference>
<dbReference type="Proteomes" id="UP000256971">
    <property type="component" value="Chromosome"/>
</dbReference>
<evidence type="ECO:0000313" key="3">
    <source>
        <dbReference type="Proteomes" id="UP000256971"/>
    </source>
</evidence>
<name>A0ABN5NJK7_9PROT</name>
<reference evidence="2 3" key="1">
    <citation type="submission" date="2018-08" db="EMBL/GenBank/DDBJ databases">
        <title>Complete genome sequence of type strain Thalassospira indica MCCC 1A01103T, isolated from isolated from deep seawater of the Indian Ocean.</title>
        <authorList>
            <person name="Liu Y."/>
        </authorList>
    </citation>
    <scope>NUCLEOTIDE SEQUENCE [LARGE SCALE GENOMIC DNA]</scope>
    <source>
        <strain evidence="2 3">PB8BT</strain>
    </source>
</reference>
<keyword evidence="3" id="KW-1185">Reference proteome</keyword>
<sequence length="566" mass="66075">MRFKIPSKQPAAFKSSALYLAGRTNGLSTDRVAWMEARNLETTDPLAASAIMEATAAQNLRCKKPVYHFVLSFDPKDARRGKLPPEVLREIAGEAIERMGLTEHQMLVYAHKDTKHPHMHFLINRVHPTIGKAFDRHNDGRRLTELCREIARERELNIPRDKERIRELEKVDDFDLVESLDTPTEGEYWQAKREEREPQIAMGKGEVKALREKVQGHFYNAKDWHDLTARLGAQGVFLQRKGQGLVLAKGERFAKLSQMGKGVRLTELEDRFGERFDVFMAERMKDLARDDAPEAQIPGYENMTPAEQRRAKKLREAQLAVERKNADAVLEVDAADLDYNYWKGVEAVYRAGERRISRLERDRGWLKKTLPNYEAREKASEAQFNQSLFDIFRNPEKAAERWLKLEQTFGVADAERMVKKNANLLGRMNGARYLGADTEARGNAKRAFRKLHLKRRRWREQQLKLGHHRDRIEANRRALRIALNDFAMLRLRADVPFELREIMKEKAMRRAKALTRATDKAILASNLAEDRKMELLRARRTYMERKRERERDRDYNRTQGLDYLDR</sequence>
<dbReference type="Pfam" id="PF03432">
    <property type="entry name" value="Relaxase"/>
    <property type="match status" value="1"/>
</dbReference>